<dbReference type="AlphaFoldDB" id="A0A6I8T0A5"/>
<dbReference type="PANTHER" id="PTHR13333">
    <property type="entry name" value="M-AAA PROTEASE-INTERACTING PROTEIN 1, MITOCHONDRIAL"/>
    <property type="match status" value="1"/>
</dbReference>
<accession>A0A6I8T0A5</accession>
<dbReference type="GeneTree" id="ENSGT00390000004145"/>
<reference evidence="1" key="1">
    <citation type="journal article" date="2010" name="Science">
        <title>The genome of the Western clawed frog Xenopus tropicalis.</title>
        <authorList>
            <person name="Hellsten U."/>
            <person name="Harland R.M."/>
            <person name="Gilchrist M.J."/>
            <person name="Hendrix D."/>
            <person name="Jurka J."/>
            <person name="Kapitonov V."/>
            <person name="Ovcharenko I."/>
            <person name="Putnam N.H."/>
            <person name="Shu S."/>
            <person name="Taher L."/>
            <person name="Blitz I.L."/>
            <person name="Blumberg B."/>
            <person name="Dichmann D.S."/>
            <person name="Dubchak I."/>
            <person name="Amaya E."/>
            <person name="Detter J.C."/>
            <person name="Fletcher R."/>
            <person name="Gerhard D.S."/>
            <person name="Goodstein D."/>
            <person name="Graves T."/>
            <person name="Grigoriev I.V."/>
            <person name="Grimwood J."/>
            <person name="Kawashima T."/>
            <person name="Lindquist E."/>
            <person name="Lucas S.M."/>
            <person name="Mead P.E."/>
            <person name="Mitros T."/>
            <person name="Ogino H."/>
            <person name="Ohta Y."/>
            <person name="Poliakov A.V."/>
            <person name="Pollet N."/>
            <person name="Robert J."/>
            <person name="Salamov A."/>
            <person name="Sater A.K."/>
            <person name="Schmutz J."/>
            <person name="Terry A."/>
            <person name="Vize P.D."/>
            <person name="Warren W.C."/>
            <person name="Wells D."/>
            <person name="Wills A."/>
            <person name="Wilson R.K."/>
            <person name="Zimmerman L.B."/>
            <person name="Zorn A.M."/>
            <person name="Grainger R."/>
            <person name="Grammer T."/>
            <person name="Khokha M.K."/>
            <person name="Richardson P.M."/>
            <person name="Rokhsar D.S."/>
        </authorList>
    </citation>
    <scope>NUCLEOTIDE SEQUENCE [LARGE SCALE GENOMIC DNA]</scope>
    <source>
        <strain evidence="1">Nigerian</strain>
    </source>
</reference>
<dbReference type="InParanoid" id="A0A6I8T0A5"/>
<protein>
    <submittedName>
        <fullName evidence="1">Matrix AAA peptidase-interacting protein 1</fullName>
    </submittedName>
</protein>
<reference evidence="1" key="2">
    <citation type="submission" date="2020-05" db="UniProtKB">
        <authorList>
            <consortium name="Ensembl"/>
        </authorList>
    </citation>
    <scope>IDENTIFICATION</scope>
</reference>
<dbReference type="FunCoup" id="A0A6I8T0A5">
    <property type="interactions" value="741"/>
</dbReference>
<dbReference type="Bgee" id="ENSXETG00000025128">
    <property type="expression patterns" value="Expressed in heart and 13 other cell types or tissues"/>
</dbReference>
<proteinExistence type="predicted"/>
<dbReference type="Ensembl" id="ENSXETT00000082249">
    <property type="protein sequence ID" value="ENSXETP00000101451"/>
    <property type="gene ID" value="ENSXETG00000025128"/>
</dbReference>
<gene>
    <name evidence="1" type="primary">maip1</name>
</gene>
<dbReference type="Xenbase" id="XB-GENE-990590">
    <property type="gene designation" value="maip1"/>
</dbReference>
<name>A0A6I8T0A5_XENTR</name>
<organism evidence="1">
    <name type="scientific">Xenopus tropicalis</name>
    <name type="common">Western clawed frog</name>
    <name type="synonym">Silurana tropicalis</name>
    <dbReference type="NCBI Taxonomy" id="8364"/>
    <lineage>
        <taxon>Eukaryota</taxon>
        <taxon>Metazoa</taxon>
        <taxon>Chordata</taxon>
        <taxon>Craniata</taxon>
        <taxon>Vertebrata</taxon>
        <taxon>Euteleostomi</taxon>
        <taxon>Amphibia</taxon>
        <taxon>Batrachia</taxon>
        <taxon>Anura</taxon>
        <taxon>Pipoidea</taxon>
        <taxon>Pipidae</taxon>
        <taxon>Xenopodinae</taxon>
        <taxon>Xenopus</taxon>
        <taxon>Silurana</taxon>
    </lineage>
</organism>
<evidence type="ECO:0000313" key="1">
    <source>
        <dbReference type="Ensembl" id="ENSXETP00000101451"/>
    </source>
</evidence>
<sequence>MVSFAKYRSWLQLQLVVPPDSYSLTERVLEFVVLQQPKSQRIAVPHYQTGTCCSCVFPGGTGYLVHRMRYSVLLLSRLCARRFLWPQWGAPLVSQAQVPRPAGIPSPSRGYSSNSGTGRRNVLVVGLPNPVIWFRSRIYFFLIRAYFDREFNIEEFTDGAKQAFTLVSKLLSQCKFDALQNLISGELLEDIKEKCSSLSDNHRNALAAHLDEIMYTTTGDVAIYYDDNGRKFVSILMRFWYLTCAELPDDRLEGTKVFQFIMGDENTKNTKRLLTANYEFRREFTQGVTPDWIITRIEHSKLID</sequence>
<dbReference type="PANTHER" id="PTHR13333:SF5">
    <property type="entry name" value="M-AAA PROTEASE-INTERACTING PROTEIN 1, MITOCHONDRIAL"/>
    <property type="match status" value="1"/>
</dbReference>